<keyword evidence="2 6" id="KW-0812">Transmembrane</keyword>
<dbReference type="EMBL" id="HBGE01005719">
    <property type="protein sequence ID" value="CAD9092545.1"/>
    <property type="molecule type" value="Transcribed_RNA"/>
</dbReference>
<dbReference type="GO" id="GO:0001518">
    <property type="term" value="C:voltage-gated sodium channel complex"/>
    <property type="evidence" value="ECO:0007669"/>
    <property type="project" value="TreeGrafter"/>
</dbReference>
<protein>
    <recommendedName>
        <fullName evidence="7">Ion transport domain-containing protein</fullName>
    </recommendedName>
</protein>
<evidence type="ECO:0000256" key="6">
    <source>
        <dbReference type="SAM" id="Phobius"/>
    </source>
</evidence>
<gene>
    <name evidence="8" type="ORF">ACAT0790_LOCUS3501</name>
</gene>
<feature type="transmembrane region" description="Helical" evidence="6">
    <location>
        <begin position="336"/>
        <end position="359"/>
    </location>
</feature>
<dbReference type="SUPFAM" id="SSF81324">
    <property type="entry name" value="Voltage-gated potassium channels"/>
    <property type="match status" value="1"/>
</dbReference>
<dbReference type="Gene3D" id="1.20.120.350">
    <property type="entry name" value="Voltage-gated potassium channels. Chain C"/>
    <property type="match status" value="1"/>
</dbReference>
<dbReference type="InterPro" id="IPR043203">
    <property type="entry name" value="VGCC_Ca_Na"/>
</dbReference>
<dbReference type="InterPro" id="IPR005821">
    <property type="entry name" value="Ion_trans_dom"/>
</dbReference>
<dbReference type="InterPro" id="IPR027359">
    <property type="entry name" value="Volt_channel_dom_sf"/>
</dbReference>
<evidence type="ECO:0000256" key="2">
    <source>
        <dbReference type="ARBA" id="ARBA00022692"/>
    </source>
</evidence>
<evidence type="ECO:0000256" key="4">
    <source>
        <dbReference type="ARBA" id="ARBA00023136"/>
    </source>
</evidence>
<dbReference type="PANTHER" id="PTHR10037:SF62">
    <property type="entry name" value="SODIUM CHANNEL PROTEIN 60E"/>
    <property type="match status" value="1"/>
</dbReference>
<dbReference type="Pfam" id="PF00520">
    <property type="entry name" value="Ion_trans"/>
    <property type="match status" value="1"/>
</dbReference>
<dbReference type="GO" id="GO:0005248">
    <property type="term" value="F:voltage-gated sodium channel activity"/>
    <property type="evidence" value="ECO:0007669"/>
    <property type="project" value="TreeGrafter"/>
</dbReference>
<dbReference type="PANTHER" id="PTHR10037">
    <property type="entry name" value="VOLTAGE-GATED CATION CHANNEL CALCIUM AND SODIUM"/>
    <property type="match status" value="1"/>
</dbReference>
<evidence type="ECO:0000256" key="1">
    <source>
        <dbReference type="ARBA" id="ARBA00004141"/>
    </source>
</evidence>
<feature type="transmembrane region" description="Helical" evidence="6">
    <location>
        <begin position="263"/>
        <end position="285"/>
    </location>
</feature>
<keyword evidence="4 6" id="KW-0472">Membrane</keyword>
<feature type="domain" description="Ion transport" evidence="7">
    <location>
        <begin position="194"/>
        <end position="431"/>
    </location>
</feature>
<organism evidence="8">
    <name type="scientific">Alexandrium catenella</name>
    <name type="common">Red tide dinoflagellate</name>
    <name type="synonym">Gonyaulax catenella</name>
    <dbReference type="NCBI Taxonomy" id="2925"/>
    <lineage>
        <taxon>Eukaryota</taxon>
        <taxon>Sar</taxon>
        <taxon>Alveolata</taxon>
        <taxon>Dinophyceae</taxon>
        <taxon>Gonyaulacales</taxon>
        <taxon>Pyrocystaceae</taxon>
        <taxon>Alexandrium</taxon>
    </lineage>
</organism>
<dbReference type="Gene3D" id="1.10.287.70">
    <property type="match status" value="1"/>
</dbReference>
<feature type="coiled-coil region" evidence="5">
    <location>
        <begin position="431"/>
        <end position="458"/>
    </location>
</feature>
<evidence type="ECO:0000256" key="3">
    <source>
        <dbReference type="ARBA" id="ARBA00022989"/>
    </source>
</evidence>
<evidence type="ECO:0000259" key="7">
    <source>
        <dbReference type="Pfam" id="PF00520"/>
    </source>
</evidence>
<evidence type="ECO:0000256" key="5">
    <source>
        <dbReference type="SAM" id="Coils"/>
    </source>
</evidence>
<evidence type="ECO:0000313" key="8">
    <source>
        <dbReference type="EMBL" id="CAD9092545.1"/>
    </source>
</evidence>
<accession>A0A7S1L2C6</accession>
<name>A0A7S1L2C6_ALECA</name>
<reference evidence="8" key="1">
    <citation type="submission" date="2021-01" db="EMBL/GenBank/DDBJ databases">
        <authorList>
            <person name="Corre E."/>
            <person name="Pelletier E."/>
            <person name="Niang G."/>
            <person name="Scheremetjew M."/>
            <person name="Finn R."/>
            <person name="Kale V."/>
            <person name="Holt S."/>
            <person name="Cochrane G."/>
            <person name="Meng A."/>
            <person name="Brown T."/>
            <person name="Cohen L."/>
        </authorList>
    </citation>
    <scope>NUCLEOTIDE SEQUENCE</scope>
    <source>
        <strain evidence="8">OF101</strain>
    </source>
</reference>
<sequence>MARAGAGLESVGLREVVEKQFDLLQRALAFNQVIATQLKSVEEAALRNARGGFAGNGAPRHSCPTHSALVSALVPLQRDSSLAASEKPKSALPPSAVRELAEPLLPPCIDVIGFHADHQGALMSRQTSMMSRQCSGSDTGSVIGKAPKLKQPRTLFPSADGLKARVLEALRKPEYRVEALYKEHGICQRIAASQCFQNLTLVVIALNTVWIAIETDYNKADVLCQAPRIFQVVDNLFCSYFTFEILTRFFAFRRKLDAFGDAWFVFDLVLVLLMAWETWAVVALYKMYGTEGDFSAGHASVLRILRMFRLTRVARMTRLLRGMPELMILVKGMFEGIRSVSATLVLLVFIIYVFAVMFVQLLSGTEVAEGCFNTVPEAMNCLLLEGVFTEQAEFIRKLLAADWKYYVFMLVYLLFASLTVMNMLIAVLCEVVSVVAQVDKEENQLQELKSKIADLVSSLGVADADQVITKDHLSRLTENAEAMRSLHEMGVDVLALVDLADFIFRENSILTLGDFMEVVLQFRGSNTATVKDVVDMRKFVTKELADLEVRLVRGKA</sequence>
<keyword evidence="3 6" id="KW-1133">Transmembrane helix</keyword>
<feature type="transmembrane region" description="Helical" evidence="6">
    <location>
        <begin position="405"/>
        <end position="428"/>
    </location>
</feature>
<comment type="subcellular location">
    <subcellularLocation>
        <location evidence="1">Membrane</location>
        <topology evidence="1">Multi-pass membrane protein</topology>
    </subcellularLocation>
</comment>
<dbReference type="AlphaFoldDB" id="A0A7S1L2C6"/>
<keyword evidence="5" id="KW-0175">Coiled coil</keyword>
<proteinExistence type="predicted"/>